<reference evidence="3 4" key="1">
    <citation type="submission" date="2020-02" db="EMBL/GenBank/DDBJ databases">
        <title>Draft Genome Sequence of Verrucosispora sp. Strain CWR15, Isolated from Gulf of Mexico Sponge.</title>
        <authorList>
            <person name="Kennedy S.J."/>
            <person name="Cella E."/>
            <person name="Azarian T."/>
            <person name="Baker B.J."/>
            <person name="Shaw L.N."/>
        </authorList>
    </citation>
    <scope>NUCLEOTIDE SEQUENCE [LARGE SCALE GENOMIC DNA]</scope>
    <source>
        <strain evidence="3 4">CWR15</strain>
    </source>
</reference>
<feature type="compositionally biased region" description="Low complexity" evidence="2">
    <location>
        <begin position="336"/>
        <end position="355"/>
    </location>
</feature>
<dbReference type="InterPro" id="IPR019734">
    <property type="entry name" value="TPR_rpt"/>
</dbReference>
<keyword evidence="4" id="KW-1185">Reference proteome</keyword>
<dbReference type="SMART" id="SM00028">
    <property type="entry name" value="TPR"/>
    <property type="match status" value="2"/>
</dbReference>
<sequence length="355" mass="36965">MPGSTDAGAGTAMAALDTVQRCPREAIAIAQRVLAASTADDDERSTADRAIGLALRELNDLPGALRHLRRAVRTAGTARTRALAQMSLGYVLANAGRTAAALRAVTDALPQLTGADAGRARMQRGVVLHYRGRYDEAVRDYGHAIDIAQRDGDLLLEARARNNRGLLNAHRGTVGGADDLSRAAAVFHGLGLDLAAADARWNGGIAAGRRGDIAAALRCFADVGEEYRRLAVPRPALLLDRVELLLSVPLVDEAVQVAAVAIRELRRRGMASDLAEALLAQARAALLAGDLDTATAAAAAARTSSGARAAGPGPRSPGTSSYAPSSAREPVRRPCSPRWSGPPTSSTPPAGRIPR</sequence>
<feature type="region of interest" description="Disordered" evidence="2">
    <location>
        <begin position="304"/>
        <end position="355"/>
    </location>
</feature>
<name>A0A6M1LDF4_9ACTN</name>
<dbReference type="AlphaFoldDB" id="A0A6M1LDF4"/>
<evidence type="ECO:0000256" key="1">
    <source>
        <dbReference type="PROSITE-ProRule" id="PRU00339"/>
    </source>
</evidence>
<gene>
    <name evidence="3" type="ORF">ENC19_28865</name>
</gene>
<dbReference type="Proteomes" id="UP000478148">
    <property type="component" value="Unassembled WGS sequence"/>
</dbReference>
<feature type="repeat" description="TPR" evidence="1">
    <location>
        <begin position="118"/>
        <end position="151"/>
    </location>
</feature>
<dbReference type="Gene3D" id="1.25.40.10">
    <property type="entry name" value="Tetratricopeptide repeat domain"/>
    <property type="match status" value="2"/>
</dbReference>
<proteinExistence type="predicted"/>
<protein>
    <submittedName>
        <fullName evidence="3">Tetratricopeptide repeat protein</fullName>
    </submittedName>
</protein>
<evidence type="ECO:0000313" key="4">
    <source>
        <dbReference type="Proteomes" id="UP000478148"/>
    </source>
</evidence>
<keyword evidence="1" id="KW-0802">TPR repeat</keyword>
<evidence type="ECO:0000313" key="3">
    <source>
        <dbReference type="EMBL" id="NGM16348.1"/>
    </source>
</evidence>
<feature type="compositionally biased region" description="Low complexity" evidence="2">
    <location>
        <begin position="304"/>
        <end position="321"/>
    </location>
</feature>
<comment type="caution">
    <text evidence="3">The sequence shown here is derived from an EMBL/GenBank/DDBJ whole genome shotgun (WGS) entry which is preliminary data.</text>
</comment>
<dbReference type="InterPro" id="IPR011990">
    <property type="entry name" value="TPR-like_helical_dom_sf"/>
</dbReference>
<organism evidence="3 4">
    <name type="scientific">Verrucosispora sioxanthis</name>
    <dbReference type="NCBI Taxonomy" id="2499994"/>
    <lineage>
        <taxon>Bacteria</taxon>
        <taxon>Bacillati</taxon>
        <taxon>Actinomycetota</taxon>
        <taxon>Actinomycetes</taxon>
        <taxon>Micromonosporales</taxon>
        <taxon>Micromonosporaceae</taxon>
        <taxon>Micromonospora</taxon>
    </lineage>
</organism>
<dbReference type="SUPFAM" id="SSF48452">
    <property type="entry name" value="TPR-like"/>
    <property type="match status" value="1"/>
</dbReference>
<accession>A0A6M1LDF4</accession>
<dbReference type="EMBL" id="SAIY01000016">
    <property type="protein sequence ID" value="NGM16348.1"/>
    <property type="molecule type" value="Genomic_DNA"/>
</dbReference>
<dbReference type="RefSeq" id="WP_164450202.1">
    <property type="nucleotide sequence ID" value="NZ_SAIY01000016.1"/>
</dbReference>
<evidence type="ECO:0000256" key="2">
    <source>
        <dbReference type="SAM" id="MobiDB-lite"/>
    </source>
</evidence>
<dbReference type="PROSITE" id="PS50005">
    <property type="entry name" value="TPR"/>
    <property type="match status" value="1"/>
</dbReference>